<comment type="caution">
    <text evidence="3">The sequence shown here is derived from an EMBL/GenBank/DDBJ whole genome shotgun (WGS) entry which is preliminary data.</text>
</comment>
<keyword evidence="2" id="KW-1133">Transmembrane helix</keyword>
<dbReference type="EMBL" id="DYXC01000086">
    <property type="protein sequence ID" value="HJF14782.1"/>
    <property type="molecule type" value="Genomic_DNA"/>
</dbReference>
<dbReference type="PANTHER" id="PTHR38441">
    <property type="entry name" value="INTEGRAL MEMBRANE PROTEIN-RELATED"/>
    <property type="match status" value="1"/>
</dbReference>
<feature type="region of interest" description="Disordered" evidence="1">
    <location>
        <begin position="106"/>
        <end position="134"/>
    </location>
</feature>
<dbReference type="PANTHER" id="PTHR38441:SF1">
    <property type="entry name" value="MEMBRANE PROTEIN"/>
    <property type="match status" value="1"/>
</dbReference>
<evidence type="ECO:0000256" key="2">
    <source>
        <dbReference type="SAM" id="Phobius"/>
    </source>
</evidence>
<accession>A0A921K7N3</accession>
<evidence type="ECO:0000256" key="1">
    <source>
        <dbReference type="SAM" id="MobiDB-lite"/>
    </source>
</evidence>
<sequence length="134" mass="14716">MIVTTTTDYANFQQVQTSEQFQTLRKTHRSFVFPMTVVFLIWYLGFVILAAFVPEFMAIKVLGNINLGIVLGLAQFVTTFIITGAYVSYANRKIDPIATDLREKMEASGATGDEPVPVEESSYVTTTSGSGDAS</sequence>
<dbReference type="AlphaFoldDB" id="A0A921K7N3"/>
<dbReference type="Proteomes" id="UP000703315">
    <property type="component" value="Unassembled WGS sequence"/>
</dbReference>
<feature type="transmembrane region" description="Helical" evidence="2">
    <location>
        <begin position="31"/>
        <end position="53"/>
    </location>
</feature>
<proteinExistence type="predicted"/>
<keyword evidence="2" id="KW-0472">Membrane</keyword>
<feature type="compositionally biased region" description="Polar residues" evidence="1">
    <location>
        <begin position="122"/>
        <end position="134"/>
    </location>
</feature>
<gene>
    <name evidence="3" type="ORF">K8V32_08255</name>
</gene>
<evidence type="ECO:0000313" key="3">
    <source>
        <dbReference type="EMBL" id="HJF14782.1"/>
    </source>
</evidence>
<reference evidence="3" key="1">
    <citation type="journal article" date="2021" name="PeerJ">
        <title>Extensive microbial diversity within the chicken gut microbiome revealed by metagenomics and culture.</title>
        <authorList>
            <person name="Gilroy R."/>
            <person name="Ravi A."/>
            <person name="Getino M."/>
            <person name="Pursley I."/>
            <person name="Horton D.L."/>
            <person name="Alikhan N.F."/>
            <person name="Baker D."/>
            <person name="Gharbi K."/>
            <person name="Hall N."/>
            <person name="Watson M."/>
            <person name="Adriaenssens E.M."/>
            <person name="Foster-Nyarko E."/>
            <person name="Jarju S."/>
            <person name="Secka A."/>
            <person name="Antonio M."/>
            <person name="Oren A."/>
            <person name="Chaudhuri R.R."/>
            <person name="La Ragione R."/>
            <person name="Hildebrand F."/>
            <person name="Pallen M.J."/>
        </authorList>
    </citation>
    <scope>NUCLEOTIDE SEQUENCE</scope>
    <source>
        <strain evidence="3">ChiHjej13B12-14962</strain>
    </source>
</reference>
<dbReference type="Pfam" id="PF04341">
    <property type="entry name" value="DUF485"/>
    <property type="match status" value="1"/>
</dbReference>
<keyword evidence="2" id="KW-0812">Transmembrane</keyword>
<reference evidence="3" key="2">
    <citation type="submission" date="2021-09" db="EMBL/GenBank/DDBJ databases">
        <authorList>
            <person name="Gilroy R."/>
        </authorList>
    </citation>
    <scope>NUCLEOTIDE SEQUENCE</scope>
    <source>
        <strain evidence="3">ChiHjej13B12-14962</strain>
    </source>
</reference>
<protein>
    <submittedName>
        <fullName evidence="3">DUF485 domain-containing protein</fullName>
    </submittedName>
</protein>
<evidence type="ECO:0000313" key="4">
    <source>
        <dbReference type="Proteomes" id="UP000703315"/>
    </source>
</evidence>
<organism evidence="3 4">
    <name type="scientific">Enteractinococcus helveticum</name>
    <dbReference type="NCBI Taxonomy" id="1837282"/>
    <lineage>
        <taxon>Bacteria</taxon>
        <taxon>Bacillati</taxon>
        <taxon>Actinomycetota</taxon>
        <taxon>Actinomycetes</taxon>
        <taxon>Micrococcales</taxon>
        <taxon>Micrococcaceae</taxon>
    </lineage>
</organism>
<dbReference type="InterPro" id="IPR007436">
    <property type="entry name" value="DUF485"/>
</dbReference>
<name>A0A921K7N3_9MICC</name>
<feature type="transmembrane region" description="Helical" evidence="2">
    <location>
        <begin position="65"/>
        <end position="87"/>
    </location>
</feature>